<sequence length="374" mass="43251">GDARICLNCPTSADSNIAIIYDSDLMSILSILLKKLWKTICTYKEKLRSNNDVSGDLDIGFAYAYQNLLRKFPNENFITALMHLDGVGLCTRFFCLGIVLNDEIVKLKVLAVTGDSPALKIALDFIAHNGYYCCYFCYLRGIHQGGKRQYPYQCPHVMRTPGNFARDSSTAAQLKSNEKGHLGVSICSEILDIKLPYSIIIDYAHASLLRHSKSMFVEIYRRLSPVIRATIDIALSQQPFPHFFHRRMKSFKDLSFIKATEIRNILFYGFLPIFHQHLQHDYLGHFALYICAMRLFHGRAILGPRTSDIANDLIMKYYHDFNSFYDGLENFVLHLHSHYQSQYRMYGTFSHLGSFGQESYRLYRFQPNRYYAPR</sequence>
<gene>
    <name evidence="1" type="ORF">KQP761_LOCUS34603</name>
</gene>
<organism evidence="1 2">
    <name type="scientific">Rotaria magnacalcarata</name>
    <dbReference type="NCBI Taxonomy" id="392030"/>
    <lineage>
        <taxon>Eukaryota</taxon>
        <taxon>Metazoa</taxon>
        <taxon>Spiralia</taxon>
        <taxon>Gnathifera</taxon>
        <taxon>Rotifera</taxon>
        <taxon>Eurotatoria</taxon>
        <taxon>Bdelloidea</taxon>
        <taxon>Philodinida</taxon>
        <taxon>Philodinidae</taxon>
        <taxon>Rotaria</taxon>
    </lineage>
</organism>
<dbReference type="EMBL" id="CAJNOW010019476">
    <property type="protein sequence ID" value="CAF1672671.1"/>
    <property type="molecule type" value="Genomic_DNA"/>
</dbReference>
<dbReference type="AlphaFoldDB" id="A0A816GEX9"/>
<feature type="non-terminal residue" evidence="1">
    <location>
        <position position="1"/>
    </location>
</feature>
<proteinExistence type="predicted"/>
<comment type="caution">
    <text evidence="1">The sequence shown here is derived from an EMBL/GenBank/DDBJ whole genome shotgun (WGS) entry which is preliminary data.</text>
</comment>
<evidence type="ECO:0000313" key="2">
    <source>
        <dbReference type="Proteomes" id="UP000663834"/>
    </source>
</evidence>
<evidence type="ECO:0000313" key="1">
    <source>
        <dbReference type="EMBL" id="CAF1672671.1"/>
    </source>
</evidence>
<dbReference type="Proteomes" id="UP000663834">
    <property type="component" value="Unassembled WGS sequence"/>
</dbReference>
<name>A0A816GEX9_9BILA</name>
<accession>A0A816GEX9</accession>
<reference evidence="1" key="1">
    <citation type="submission" date="2021-02" db="EMBL/GenBank/DDBJ databases">
        <authorList>
            <person name="Nowell W R."/>
        </authorList>
    </citation>
    <scope>NUCLEOTIDE SEQUENCE</scope>
</reference>
<dbReference type="OrthoDB" id="9989775at2759"/>
<protein>
    <submittedName>
        <fullName evidence="1">Uncharacterized protein</fullName>
    </submittedName>
</protein>